<dbReference type="PANTHER" id="PTHR43298:SF2">
    <property type="entry name" value="FMN_FAD EXPORTER YEEO-RELATED"/>
    <property type="match status" value="1"/>
</dbReference>
<sequence length="475" mass="51518">MPQNLLPPDISFKALLRLAGPIFVANVAIIGSGTIDTIMGGQLGAEHLAAIALGIAATISVLMGLVGILQGLSPVAGHHYGARKMTEIGIDLGQAMWLVVGFSLIGVPILMATDFWMELGGAKGEVARMATQYMFWTALALPGSMAARTFIAVNAAVSRPRVTMWVSLAMLALKAPLNAVFMYGLFGLPALGGGGAGISFFILTYLSLIAYWVIWNKDKFYKKMHAPGFVRPEWKRLWNLLKIGVPMGLCTFFEVSSFTLMAIFVSRLGPDIMSAHQIVANLTSMCYMVPLSLGIATSVLIAQSLGARWPSVAYECLKRTLKLMVTIAVVMSVLLFLFRSFILWLYTSEAEVHGLAMSLILFGCFYYVFDAMQSVSAFALRGYRVTVAPMIIYGIMLWGVGLGLGYQFAFHGEWAGGPYGVFGFWGATATGLFLTGISLTIMALWVGRQFAKDDSHSPDEMRAAILEAESHKPQP</sequence>
<evidence type="ECO:0000256" key="5">
    <source>
        <dbReference type="ARBA" id="ARBA00022692"/>
    </source>
</evidence>
<keyword evidence="3" id="KW-0050">Antiport</keyword>
<feature type="transmembrane region" description="Helical" evidence="10">
    <location>
        <begin position="133"/>
        <end position="153"/>
    </location>
</feature>
<name>A0A6I1EZB4_9BURK</name>
<dbReference type="OrthoDB" id="9780160at2"/>
<dbReference type="GO" id="GO:0006811">
    <property type="term" value="P:monoatomic ion transport"/>
    <property type="evidence" value="ECO:0007669"/>
    <property type="project" value="UniProtKB-KW"/>
</dbReference>
<keyword evidence="2" id="KW-0813">Transport</keyword>
<dbReference type="GO" id="GO:0042910">
    <property type="term" value="F:xenobiotic transmembrane transporter activity"/>
    <property type="evidence" value="ECO:0007669"/>
    <property type="project" value="InterPro"/>
</dbReference>
<comment type="caution">
    <text evidence="11">The sequence shown here is derived from an EMBL/GenBank/DDBJ whole genome shotgun (WGS) entry which is preliminary data.</text>
</comment>
<dbReference type="NCBIfam" id="TIGR00797">
    <property type="entry name" value="matE"/>
    <property type="match status" value="1"/>
</dbReference>
<feature type="transmembrane region" description="Helical" evidence="10">
    <location>
        <begin position="323"/>
        <end position="346"/>
    </location>
</feature>
<feature type="transmembrane region" description="Helical" evidence="10">
    <location>
        <begin position="243"/>
        <end position="266"/>
    </location>
</feature>
<feature type="transmembrane region" description="Helical" evidence="10">
    <location>
        <begin position="352"/>
        <end position="369"/>
    </location>
</feature>
<feature type="transmembrane region" description="Helical" evidence="10">
    <location>
        <begin position="165"/>
        <end position="186"/>
    </location>
</feature>
<feature type="transmembrane region" description="Helical" evidence="10">
    <location>
        <begin position="422"/>
        <end position="446"/>
    </location>
</feature>
<feature type="transmembrane region" description="Helical" evidence="10">
    <location>
        <begin position="90"/>
        <end position="113"/>
    </location>
</feature>
<feature type="transmembrane region" description="Helical" evidence="10">
    <location>
        <begin position="192"/>
        <end position="214"/>
    </location>
</feature>
<keyword evidence="5 10" id="KW-0812">Transmembrane</keyword>
<dbReference type="GO" id="GO:0005886">
    <property type="term" value="C:plasma membrane"/>
    <property type="evidence" value="ECO:0007669"/>
    <property type="project" value="UniProtKB-SubCell"/>
</dbReference>
<dbReference type="AlphaFoldDB" id="A0A6I1EZB4"/>
<evidence type="ECO:0000256" key="2">
    <source>
        <dbReference type="ARBA" id="ARBA00022448"/>
    </source>
</evidence>
<dbReference type="Pfam" id="PF01554">
    <property type="entry name" value="MatE"/>
    <property type="match status" value="2"/>
</dbReference>
<evidence type="ECO:0000256" key="8">
    <source>
        <dbReference type="ARBA" id="ARBA00023136"/>
    </source>
</evidence>
<evidence type="ECO:0000256" key="4">
    <source>
        <dbReference type="ARBA" id="ARBA00022475"/>
    </source>
</evidence>
<dbReference type="PANTHER" id="PTHR43298">
    <property type="entry name" value="MULTIDRUG RESISTANCE PROTEIN NORM-RELATED"/>
    <property type="match status" value="1"/>
</dbReference>
<dbReference type="RefSeq" id="WP_152157332.1">
    <property type="nucleotide sequence ID" value="NZ_WEHX01000002.1"/>
</dbReference>
<evidence type="ECO:0000313" key="12">
    <source>
        <dbReference type="Proteomes" id="UP000430564"/>
    </source>
</evidence>
<keyword evidence="7" id="KW-0406">Ion transport</keyword>
<dbReference type="Proteomes" id="UP000430564">
    <property type="component" value="Unassembled WGS sequence"/>
</dbReference>
<evidence type="ECO:0000256" key="9">
    <source>
        <dbReference type="ARBA" id="ARBA00031636"/>
    </source>
</evidence>
<protein>
    <recommendedName>
        <fullName evidence="9">Multidrug-efflux transporter</fullName>
    </recommendedName>
</protein>
<feature type="transmembrane region" description="Helical" evidence="10">
    <location>
        <begin position="47"/>
        <end position="69"/>
    </location>
</feature>
<gene>
    <name evidence="11" type="ORF">GBM95_00725</name>
</gene>
<comment type="subcellular location">
    <subcellularLocation>
        <location evidence="1">Cell inner membrane</location>
        <topology evidence="1">Multi-pass membrane protein</topology>
    </subcellularLocation>
</comment>
<organism evidence="11 12">
    <name type="scientific">Sutterella seckii</name>
    <dbReference type="NCBI Taxonomy" id="1944635"/>
    <lineage>
        <taxon>Bacteria</taxon>
        <taxon>Pseudomonadati</taxon>
        <taxon>Pseudomonadota</taxon>
        <taxon>Betaproteobacteria</taxon>
        <taxon>Burkholderiales</taxon>
        <taxon>Sutterellaceae</taxon>
        <taxon>Sutterella</taxon>
    </lineage>
</organism>
<proteinExistence type="predicted"/>
<dbReference type="PIRSF" id="PIRSF006603">
    <property type="entry name" value="DinF"/>
    <property type="match status" value="1"/>
</dbReference>
<accession>A0A6I1EZB4</accession>
<evidence type="ECO:0000256" key="10">
    <source>
        <dbReference type="SAM" id="Phobius"/>
    </source>
</evidence>
<keyword evidence="4" id="KW-1003">Cell membrane</keyword>
<evidence type="ECO:0000256" key="1">
    <source>
        <dbReference type="ARBA" id="ARBA00004429"/>
    </source>
</evidence>
<dbReference type="InterPro" id="IPR048279">
    <property type="entry name" value="MdtK-like"/>
</dbReference>
<evidence type="ECO:0000256" key="3">
    <source>
        <dbReference type="ARBA" id="ARBA00022449"/>
    </source>
</evidence>
<evidence type="ECO:0000313" key="11">
    <source>
        <dbReference type="EMBL" id="KAB7663060.1"/>
    </source>
</evidence>
<keyword evidence="6 10" id="KW-1133">Transmembrane helix</keyword>
<feature type="transmembrane region" description="Helical" evidence="10">
    <location>
        <begin position="278"/>
        <end position="302"/>
    </location>
</feature>
<keyword evidence="8 10" id="KW-0472">Membrane</keyword>
<evidence type="ECO:0000256" key="6">
    <source>
        <dbReference type="ARBA" id="ARBA00022989"/>
    </source>
</evidence>
<feature type="transmembrane region" description="Helical" evidence="10">
    <location>
        <begin position="14"/>
        <end position="35"/>
    </location>
</feature>
<feature type="transmembrane region" description="Helical" evidence="10">
    <location>
        <begin position="390"/>
        <end position="410"/>
    </location>
</feature>
<evidence type="ECO:0000256" key="7">
    <source>
        <dbReference type="ARBA" id="ARBA00023065"/>
    </source>
</evidence>
<reference evidence="11 12" key="1">
    <citation type="submission" date="2019-10" db="EMBL/GenBank/DDBJ databases">
        <title>Genome diversity of Sutterella seckii.</title>
        <authorList>
            <person name="Chaplin A.V."/>
            <person name="Sokolova S.R."/>
            <person name="Mosin K.A."/>
            <person name="Ivanova E.L."/>
            <person name="Kochetkova T.O."/>
            <person name="Goltsov A.Y."/>
            <person name="Trofimov D.Y."/>
            <person name="Efimov B.A."/>
        </authorList>
    </citation>
    <scope>NUCLEOTIDE SEQUENCE [LARGE SCALE GENOMIC DNA]</scope>
    <source>
        <strain evidence="11 12">ASD393</strain>
    </source>
</reference>
<dbReference type="InterPro" id="IPR050222">
    <property type="entry name" value="MATE_MdtK"/>
</dbReference>
<dbReference type="EMBL" id="WEHX01000002">
    <property type="protein sequence ID" value="KAB7663060.1"/>
    <property type="molecule type" value="Genomic_DNA"/>
</dbReference>
<dbReference type="InterPro" id="IPR002528">
    <property type="entry name" value="MATE_fam"/>
</dbReference>
<dbReference type="GO" id="GO:0015297">
    <property type="term" value="F:antiporter activity"/>
    <property type="evidence" value="ECO:0007669"/>
    <property type="project" value="UniProtKB-KW"/>
</dbReference>